<dbReference type="OrthoDB" id="9769481at2"/>
<evidence type="ECO:0000259" key="1">
    <source>
        <dbReference type="Pfam" id="PF13185"/>
    </source>
</evidence>
<dbReference type="Gene3D" id="3.40.50.300">
    <property type="entry name" value="P-loop containing nucleotide triphosphate hydrolases"/>
    <property type="match status" value="1"/>
</dbReference>
<evidence type="ECO:0000313" key="2">
    <source>
        <dbReference type="EMBL" id="OFV71964.1"/>
    </source>
</evidence>
<dbReference type="Gene3D" id="3.30.450.40">
    <property type="match status" value="1"/>
</dbReference>
<dbReference type="InterPro" id="IPR027417">
    <property type="entry name" value="P-loop_NTPase"/>
</dbReference>
<dbReference type="RefSeq" id="WP_070369808.1">
    <property type="nucleotide sequence ID" value="NZ_LKEU01000013.1"/>
</dbReference>
<dbReference type="STRING" id="52694.ACWI_04380"/>
<dbReference type="EMBL" id="LKEU01000013">
    <property type="protein sequence ID" value="OFV71964.1"/>
    <property type="molecule type" value="Genomic_DNA"/>
</dbReference>
<accession>A0A1F2PM80</accession>
<dbReference type="Proteomes" id="UP000176244">
    <property type="component" value="Unassembled WGS sequence"/>
</dbReference>
<evidence type="ECO:0000313" key="3">
    <source>
        <dbReference type="Proteomes" id="UP000176244"/>
    </source>
</evidence>
<dbReference type="SUPFAM" id="SSF52540">
    <property type="entry name" value="P-loop containing nucleoside triphosphate hydrolases"/>
    <property type="match status" value="1"/>
</dbReference>
<reference evidence="2 3" key="1">
    <citation type="submission" date="2015-09" db="EMBL/GenBank/DDBJ databases">
        <title>Genome sequence of Acetobacterium wieringae DSM 1911.</title>
        <authorList>
            <person name="Poehlein A."/>
            <person name="Bengelsdorf F.R."/>
            <person name="Schiel-Bengelsdorf B."/>
            <person name="Duerre P."/>
            <person name="Daniel R."/>
        </authorList>
    </citation>
    <scope>NUCLEOTIDE SEQUENCE [LARGE SCALE GENOMIC DNA]</scope>
    <source>
        <strain evidence="2 3">DSM 1911</strain>
    </source>
</reference>
<dbReference type="AlphaFoldDB" id="A0A1F2PM80"/>
<dbReference type="Pfam" id="PF13185">
    <property type="entry name" value="GAF_2"/>
    <property type="match status" value="1"/>
</dbReference>
<comment type="caution">
    <text evidence="2">The sequence shown here is derived from an EMBL/GenBank/DDBJ whole genome shotgun (WGS) entry which is preliminary data.</text>
</comment>
<name>A0A1F2PM80_9FIRM</name>
<proteinExistence type="predicted"/>
<feature type="domain" description="GAF" evidence="1">
    <location>
        <begin position="324"/>
        <end position="457"/>
    </location>
</feature>
<dbReference type="InterPro" id="IPR003018">
    <property type="entry name" value="GAF"/>
</dbReference>
<protein>
    <recommendedName>
        <fullName evidence="1">GAF domain-containing protein</fullName>
    </recommendedName>
</protein>
<dbReference type="InterPro" id="IPR029016">
    <property type="entry name" value="GAF-like_dom_sf"/>
</dbReference>
<sequence length="672" mass="76955">MSLKMSNLLDVEKYLLLELVYFHLPPEHKNRISREAPMKLDEYIDLVEYCGYSVYPGFISCSANGYQYKKRRQAHFKRIFASSENLDDVVITGYVNDNYGRFGNTTDKNKTSFVGLALADQDNNGAVVFSGCEQMYPSSIVLDWGGCLIASLGVVTSHHHQAMNFYDHYMAGILGERNILGHSKGGNLATYVYINRLDQNTRAYCVNAQPYCWYTMNDTQKEALKTDRFEYIVHQNDPTRKASYVSYISRTAPLNRYASRRFIDIHGFAEVKFDEFGNLEGARVIRETASQLKSRLFHDYAAEKRLTHDECMARFQEKLSEITSLPRLFSTTLDEILLVTEARVAIIWLKDEDDRGPFIYPLIIKSPGAEDLYQLKLRPGQGIAAQSVFEGLPLYIRDSRHYRLPVASLNRVLGLTITSEIAVPLGIDEADVFGALELVNKLDGVFSLEDFALVNEMTLAMLDLFKKSGQSLDSYRDFSLLQIRKGGQRIFAVEKNGFKEKTFGSQTDKNAFLKKISGLSLEPNERLIFNRITFTCDKPEQLKRLRRQEYAVIFEHPQLRQARTRVSTVLMRLLLQLRENRVNLSMVAKMMGLDDKLKTRIIDLSEAEYIRLEYGMARIRRPKLIIVNPPPRGLNPAAYQVMCNRLKKDCQKKAVTVIVLNVDNENNEVKND</sequence>
<gene>
    <name evidence="2" type="ORF">ACWI_04380</name>
</gene>
<organism evidence="2 3">
    <name type="scientific">Acetobacterium wieringae</name>
    <dbReference type="NCBI Taxonomy" id="52694"/>
    <lineage>
        <taxon>Bacteria</taxon>
        <taxon>Bacillati</taxon>
        <taxon>Bacillota</taxon>
        <taxon>Clostridia</taxon>
        <taxon>Eubacteriales</taxon>
        <taxon>Eubacteriaceae</taxon>
        <taxon>Acetobacterium</taxon>
    </lineage>
</organism>
<dbReference type="SUPFAM" id="SSF55781">
    <property type="entry name" value="GAF domain-like"/>
    <property type="match status" value="1"/>
</dbReference>